<evidence type="ECO:0000313" key="2">
    <source>
        <dbReference type="EMBL" id="PIK57462.1"/>
    </source>
</evidence>
<feature type="compositionally biased region" description="Basic and acidic residues" evidence="1">
    <location>
        <begin position="266"/>
        <end position="277"/>
    </location>
</feature>
<proteinExistence type="predicted"/>
<accession>A0A2G8LB41</accession>
<feature type="region of interest" description="Disordered" evidence="1">
    <location>
        <begin position="410"/>
        <end position="434"/>
    </location>
</feature>
<dbReference type="AlphaFoldDB" id="A0A2G8LB41"/>
<sequence length="511" mass="57531">MIVSYLQTRSSPRPPISIISPITDVIKYAYALAESMTPSRIQPNGEHFHKGQDLLQNLQVARLSPRNTPSLAITRSRGKTLINCSEQSVHGKNVTSLKAPSRLQNGETKIIIRKPVPPIQSLSSDWTNHMTPRQHTSSTIGANGTPSCHLYPNMRHDTRRNGFWKTVTRPTPGELSLKYRNKRKDGCDESQDCIYKRNAKDPDEIDTSFVLNLLENKTTKEEIHEQHFKCQRDEPQTSLRNFSNELNVLRSQDDSRTIDETSPARTETENSSIKKENNSALQRFASRLNSPTSSHIHSHVFCAECIPDVESSRLLGALDSYRREDSLEKSNQSLKSNVNIAHAQNVKTTENYATFNYRNRRLSKSPPEILVKIEDGSDHLKTVDIPGKIDLPSVKDQCKKPEVSLKLSNKQDKFLTNGQNDGRNHEEDLDTGSSPRYLTFSTAVGAVRKPPVPHDRHYGNSPVAKDEKTRIGRARVVNVMTHGKGALIIQQHKDLKSAKLDVFLPQVENGT</sequence>
<dbReference type="EMBL" id="MRZV01000141">
    <property type="protein sequence ID" value="PIK57462.1"/>
    <property type="molecule type" value="Genomic_DNA"/>
</dbReference>
<evidence type="ECO:0000256" key="1">
    <source>
        <dbReference type="SAM" id="MobiDB-lite"/>
    </source>
</evidence>
<reference evidence="2 3" key="1">
    <citation type="journal article" date="2017" name="PLoS Biol.">
        <title>The sea cucumber genome provides insights into morphological evolution and visceral regeneration.</title>
        <authorList>
            <person name="Zhang X."/>
            <person name="Sun L."/>
            <person name="Yuan J."/>
            <person name="Sun Y."/>
            <person name="Gao Y."/>
            <person name="Zhang L."/>
            <person name="Li S."/>
            <person name="Dai H."/>
            <person name="Hamel J.F."/>
            <person name="Liu C."/>
            <person name="Yu Y."/>
            <person name="Liu S."/>
            <person name="Lin W."/>
            <person name="Guo K."/>
            <person name="Jin S."/>
            <person name="Xu P."/>
            <person name="Storey K.B."/>
            <person name="Huan P."/>
            <person name="Zhang T."/>
            <person name="Zhou Y."/>
            <person name="Zhang J."/>
            <person name="Lin C."/>
            <person name="Li X."/>
            <person name="Xing L."/>
            <person name="Huo D."/>
            <person name="Sun M."/>
            <person name="Wang L."/>
            <person name="Mercier A."/>
            <person name="Li F."/>
            <person name="Yang H."/>
            <person name="Xiang J."/>
        </authorList>
    </citation>
    <scope>NUCLEOTIDE SEQUENCE [LARGE SCALE GENOMIC DNA]</scope>
    <source>
        <strain evidence="2">Shaxun</strain>
        <tissue evidence="2">Muscle</tissue>
    </source>
</reference>
<dbReference type="Proteomes" id="UP000230750">
    <property type="component" value="Unassembled WGS sequence"/>
</dbReference>
<evidence type="ECO:0000313" key="3">
    <source>
        <dbReference type="Proteomes" id="UP000230750"/>
    </source>
</evidence>
<keyword evidence="3" id="KW-1185">Reference proteome</keyword>
<protein>
    <submittedName>
        <fullName evidence="2">Uncharacterized protein</fullName>
    </submittedName>
</protein>
<comment type="caution">
    <text evidence="2">The sequence shown here is derived from an EMBL/GenBank/DDBJ whole genome shotgun (WGS) entry which is preliminary data.</text>
</comment>
<name>A0A2G8LB41_STIJA</name>
<gene>
    <name evidence="2" type="ORF">BSL78_05615</name>
</gene>
<organism evidence="2 3">
    <name type="scientific">Stichopus japonicus</name>
    <name type="common">Sea cucumber</name>
    <dbReference type="NCBI Taxonomy" id="307972"/>
    <lineage>
        <taxon>Eukaryota</taxon>
        <taxon>Metazoa</taxon>
        <taxon>Echinodermata</taxon>
        <taxon>Eleutherozoa</taxon>
        <taxon>Echinozoa</taxon>
        <taxon>Holothuroidea</taxon>
        <taxon>Aspidochirotacea</taxon>
        <taxon>Aspidochirotida</taxon>
        <taxon>Stichopodidae</taxon>
        <taxon>Apostichopus</taxon>
    </lineage>
</organism>
<feature type="region of interest" description="Disordered" evidence="1">
    <location>
        <begin position="251"/>
        <end position="277"/>
    </location>
</feature>